<dbReference type="EMBL" id="BKCP01006538">
    <property type="protein sequence ID" value="GER43293.1"/>
    <property type="molecule type" value="Genomic_DNA"/>
</dbReference>
<feature type="compositionally biased region" description="Acidic residues" evidence="1">
    <location>
        <begin position="115"/>
        <end position="134"/>
    </location>
</feature>
<dbReference type="PANTHER" id="PTHR33700">
    <property type="entry name" value="MYB-LIKE PROTEIN X"/>
    <property type="match status" value="1"/>
</dbReference>
<keyword evidence="4" id="KW-1185">Reference proteome</keyword>
<protein>
    <submittedName>
        <fullName evidence="3">Pinin</fullName>
    </submittedName>
</protein>
<keyword evidence="2" id="KW-1133">Transmembrane helix</keyword>
<keyword evidence="2" id="KW-0472">Membrane</keyword>
<dbReference type="OrthoDB" id="1306415at2759"/>
<feature type="compositionally biased region" description="Polar residues" evidence="1">
    <location>
        <begin position="337"/>
        <end position="362"/>
    </location>
</feature>
<accession>A0A5A7QD83</accession>
<evidence type="ECO:0000313" key="3">
    <source>
        <dbReference type="EMBL" id="GER43293.1"/>
    </source>
</evidence>
<feature type="compositionally biased region" description="Basic and acidic residues" evidence="1">
    <location>
        <begin position="208"/>
        <end position="222"/>
    </location>
</feature>
<feature type="compositionally biased region" description="Basic and acidic residues" evidence="1">
    <location>
        <begin position="422"/>
        <end position="431"/>
    </location>
</feature>
<feature type="compositionally biased region" description="Basic and acidic residues" evidence="1">
    <location>
        <begin position="181"/>
        <end position="196"/>
    </location>
</feature>
<feature type="compositionally biased region" description="Acidic residues" evidence="1">
    <location>
        <begin position="401"/>
        <end position="417"/>
    </location>
</feature>
<dbReference type="AlphaFoldDB" id="A0A5A7QD83"/>
<feature type="compositionally biased region" description="Polar residues" evidence="1">
    <location>
        <begin position="234"/>
        <end position="243"/>
    </location>
</feature>
<dbReference type="Proteomes" id="UP000325081">
    <property type="component" value="Unassembled WGS sequence"/>
</dbReference>
<evidence type="ECO:0000313" key="4">
    <source>
        <dbReference type="Proteomes" id="UP000325081"/>
    </source>
</evidence>
<comment type="caution">
    <text evidence="3">The sequence shown here is derived from an EMBL/GenBank/DDBJ whole genome shotgun (WGS) entry which is preliminary data.</text>
</comment>
<feature type="compositionally biased region" description="Basic and acidic residues" evidence="1">
    <location>
        <begin position="97"/>
        <end position="114"/>
    </location>
</feature>
<feature type="compositionally biased region" description="Acidic residues" evidence="1">
    <location>
        <begin position="80"/>
        <end position="96"/>
    </location>
</feature>
<feature type="compositionally biased region" description="Basic and acidic residues" evidence="1">
    <location>
        <begin position="158"/>
        <end position="174"/>
    </location>
</feature>
<keyword evidence="2" id="KW-0812">Transmembrane</keyword>
<sequence>MYKQSPSRNQRSKRLKLKYVLQICLLLAVCFWLIYQVKHSHDKKREFEELDSKSSLQTKSNNDEILKLGRKDIARLKDEDIIEEDEESKPEDDEPEEKIKTNNEQDNMDDHEQENPDDAEVDNKEEDSADEEIESREVETEGDSVVGENENENESESDDKIMHEAREEQYKADDASSAVTHDARMATENSNEHVENVLEENSIGNGNKTEETNEEDKIREDLDVGGGETGAFDQKSNITNSEANVDVLNESELNHAPPNDTVVEEGFNRNLTGNGSAEVITTERHELALEGTNNSSISNDNSTSNSESKDAEPQSNDGISNNLTGSGETKDGELQSEDFSNSAVNDNDNNTEALLPGQNATLEASVVAENRTENSNSIEPEKEDMSDGSYENSESTGNDNPNEEIQQDGVDLSESDDLAGSVEEKEVRTDLETLPEIQTEGTNNDDDVAAE</sequence>
<evidence type="ECO:0000256" key="2">
    <source>
        <dbReference type="SAM" id="Phobius"/>
    </source>
</evidence>
<name>A0A5A7QD83_STRAF</name>
<organism evidence="3 4">
    <name type="scientific">Striga asiatica</name>
    <name type="common">Asiatic witchweed</name>
    <name type="synonym">Buchnera asiatica</name>
    <dbReference type="NCBI Taxonomy" id="4170"/>
    <lineage>
        <taxon>Eukaryota</taxon>
        <taxon>Viridiplantae</taxon>
        <taxon>Streptophyta</taxon>
        <taxon>Embryophyta</taxon>
        <taxon>Tracheophyta</taxon>
        <taxon>Spermatophyta</taxon>
        <taxon>Magnoliopsida</taxon>
        <taxon>eudicotyledons</taxon>
        <taxon>Gunneridae</taxon>
        <taxon>Pentapetalae</taxon>
        <taxon>asterids</taxon>
        <taxon>lamiids</taxon>
        <taxon>Lamiales</taxon>
        <taxon>Orobanchaceae</taxon>
        <taxon>Buchnereae</taxon>
        <taxon>Striga</taxon>
    </lineage>
</organism>
<feature type="compositionally biased region" description="Polar residues" evidence="1">
    <location>
        <begin position="313"/>
        <end position="327"/>
    </location>
</feature>
<gene>
    <name evidence="3" type="ORF">STAS_20124</name>
</gene>
<feature type="compositionally biased region" description="Low complexity" evidence="1">
    <location>
        <begin position="293"/>
        <end position="306"/>
    </location>
</feature>
<feature type="region of interest" description="Disordered" evidence="1">
    <location>
        <begin position="47"/>
        <end position="451"/>
    </location>
</feature>
<proteinExistence type="predicted"/>
<evidence type="ECO:0000256" key="1">
    <source>
        <dbReference type="SAM" id="MobiDB-lite"/>
    </source>
</evidence>
<dbReference type="PANTHER" id="PTHR33700:SF4">
    <property type="entry name" value="MYB-LIKE PROTEIN X"/>
    <property type="match status" value="1"/>
</dbReference>
<feature type="compositionally biased region" description="Polar residues" evidence="1">
    <location>
        <begin position="389"/>
        <end position="400"/>
    </location>
</feature>
<reference evidence="4" key="1">
    <citation type="journal article" date="2019" name="Curr. Biol.">
        <title>Genome Sequence of Striga asiatica Provides Insight into the Evolution of Plant Parasitism.</title>
        <authorList>
            <person name="Yoshida S."/>
            <person name="Kim S."/>
            <person name="Wafula E.K."/>
            <person name="Tanskanen J."/>
            <person name="Kim Y.M."/>
            <person name="Honaas L."/>
            <person name="Yang Z."/>
            <person name="Spallek T."/>
            <person name="Conn C.E."/>
            <person name="Ichihashi Y."/>
            <person name="Cheong K."/>
            <person name="Cui S."/>
            <person name="Der J.P."/>
            <person name="Gundlach H."/>
            <person name="Jiao Y."/>
            <person name="Hori C."/>
            <person name="Ishida J.K."/>
            <person name="Kasahara H."/>
            <person name="Kiba T."/>
            <person name="Kim M.S."/>
            <person name="Koo N."/>
            <person name="Laohavisit A."/>
            <person name="Lee Y.H."/>
            <person name="Lumba S."/>
            <person name="McCourt P."/>
            <person name="Mortimer J.C."/>
            <person name="Mutuku J.M."/>
            <person name="Nomura T."/>
            <person name="Sasaki-Sekimoto Y."/>
            <person name="Seto Y."/>
            <person name="Wang Y."/>
            <person name="Wakatake T."/>
            <person name="Sakakibara H."/>
            <person name="Demura T."/>
            <person name="Yamaguchi S."/>
            <person name="Yoneyama K."/>
            <person name="Manabe R.I."/>
            <person name="Nelson D.C."/>
            <person name="Schulman A.H."/>
            <person name="Timko M.P."/>
            <person name="dePamphilis C.W."/>
            <person name="Choi D."/>
            <person name="Shirasu K."/>
        </authorList>
    </citation>
    <scope>NUCLEOTIDE SEQUENCE [LARGE SCALE GENOMIC DNA]</scope>
    <source>
        <strain evidence="4">cv. UVA1</strain>
    </source>
</reference>
<feature type="transmembrane region" description="Helical" evidence="2">
    <location>
        <begin position="20"/>
        <end position="37"/>
    </location>
</feature>
<feature type="compositionally biased region" description="Basic and acidic residues" evidence="1">
    <location>
        <begin position="61"/>
        <end position="79"/>
    </location>
</feature>